<keyword evidence="3" id="KW-0418">Kinase</keyword>
<dbReference type="GO" id="GO:0004674">
    <property type="term" value="F:protein serine/threonine kinase activity"/>
    <property type="evidence" value="ECO:0007669"/>
    <property type="project" value="TreeGrafter"/>
</dbReference>
<dbReference type="Proteomes" id="UP000266673">
    <property type="component" value="Unassembled WGS sequence"/>
</dbReference>
<proteinExistence type="predicted"/>
<keyword evidence="1" id="KW-0472">Membrane</keyword>
<dbReference type="InterPro" id="IPR000719">
    <property type="entry name" value="Prot_kinase_dom"/>
</dbReference>
<dbReference type="EMBL" id="QKWP01000660">
    <property type="protein sequence ID" value="RIB16643.1"/>
    <property type="molecule type" value="Genomic_DNA"/>
</dbReference>
<dbReference type="PROSITE" id="PS50011">
    <property type="entry name" value="PROTEIN_KINASE_DOM"/>
    <property type="match status" value="1"/>
</dbReference>
<evidence type="ECO:0000259" key="2">
    <source>
        <dbReference type="PROSITE" id="PS50011"/>
    </source>
</evidence>
<accession>A0A397V9K0</accession>
<keyword evidence="1" id="KW-1133">Transmembrane helix</keyword>
<keyword evidence="3" id="KW-0808">Transferase</keyword>
<dbReference type="PANTHER" id="PTHR44329">
    <property type="entry name" value="SERINE/THREONINE-PROTEIN KINASE TNNI3K-RELATED"/>
    <property type="match status" value="1"/>
</dbReference>
<dbReference type="OrthoDB" id="10261027at2759"/>
<dbReference type="Gene3D" id="1.10.510.10">
    <property type="entry name" value="Transferase(Phosphotransferase) domain 1"/>
    <property type="match status" value="1"/>
</dbReference>
<evidence type="ECO:0000313" key="3">
    <source>
        <dbReference type="EMBL" id="RIB16643.1"/>
    </source>
</evidence>
<dbReference type="STRING" id="44941.A0A397V9K0"/>
<feature type="domain" description="Protein kinase" evidence="2">
    <location>
        <begin position="1"/>
        <end position="230"/>
    </location>
</feature>
<dbReference type="AlphaFoldDB" id="A0A397V9K0"/>
<dbReference type="Pfam" id="PF07714">
    <property type="entry name" value="PK_Tyr_Ser-Thr"/>
    <property type="match status" value="1"/>
</dbReference>
<keyword evidence="1" id="KW-0812">Transmembrane</keyword>
<dbReference type="InterPro" id="IPR011009">
    <property type="entry name" value="Kinase-like_dom_sf"/>
</dbReference>
<feature type="transmembrane region" description="Helical" evidence="1">
    <location>
        <begin position="321"/>
        <end position="343"/>
    </location>
</feature>
<comment type="caution">
    <text evidence="3">The sequence shown here is derived from an EMBL/GenBank/DDBJ whole genome shotgun (WGS) entry which is preliminary data.</text>
</comment>
<keyword evidence="4" id="KW-1185">Reference proteome</keyword>
<reference evidence="3 4" key="1">
    <citation type="submission" date="2018-06" db="EMBL/GenBank/DDBJ databases">
        <title>Comparative genomics reveals the genomic features of Rhizophagus irregularis, R. cerebriforme, R. diaphanum and Gigaspora rosea, and their symbiotic lifestyle signature.</title>
        <authorList>
            <person name="Morin E."/>
            <person name="San Clemente H."/>
            <person name="Chen E.C.H."/>
            <person name="De La Providencia I."/>
            <person name="Hainaut M."/>
            <person name="Kuo A."/>
            <person name="Kohler A."/>
            <person name="Murat C."/>
            <person name="Tang N."/>
            <person name="Roy S."/>
            <person name="Loubradou J."/>
            <person name="Henrissat B."/>
            <person name="Grigoriev I.V."/>
            <person name="Corradi N."/>
            <person name="Roux C."/>
            <person name="Martin F.M."/>
        </authorList>
    </citation>
    <scope>NUCLEOTIDE SEQUENCE [LARGE SCALE GENOMIC DNA]</scope>
    <source>
        <strain evidence="3 4">DAOM 194757</strain>
    </source>
</reference>
<sequence>MNNSTFIKIKQELKFLYNACHPNIIKFYGISRDPRTGNFMMVLQLANEKTLRMHLQAKRNNGLYKISWSELIKIAKDITIGLDFLHASDIFHQNLHSKNILINDGKALIADFGISKHLDDTTCLNTQGVIAYIDPLYFLHGKKFERNKKSDVYSLGILLWELTSGIPPFHNLSLMEIMSNIEENVIVNTSSDYVNLYDRCWSSNPDQRPTSNKILIELEKLSAKIGIEFIIDKISIDNQTILQDLDLIDNQDDKLNNIHRQSFPPRSLKLPNLISENDESPNEHSNVIKLEKSDSIKYFKYFKEAFKNDRTPKKLLDKFSYLRLFGLLGICLITLIIVINMPYAPFKVS</sequence>
<dbReference type="InterPro" id="IPR051681">
    <property type="entry name" value="Ser/Thr_Kinases-Pseudokinases"/>
</dbReference>
<evidence type="ECO:0000313" key="4">
    <source>
        <dbReference type="Proteomes" id="UP000266673"/>
    </source>
</evidence>
<gene>
    <name evidence="3" type="ORF">C2G38_1494439</name>
</gene>
<name>A0A397V9K0_9GLOM</name>
<organism evidence="3 4">
    <name type="scientific">Gigaspora rosea</name>
    <dbReference type="NCBI Taxonomy" id="44941"/>
    <lineage>
        <taxon>Eukaryota</taxon>
        <taxon>Fungi</taxon>
        <taxon>Fungi incertae sedis</taxon>
        <taxon>Mucoromycota</taxon>
        <taxon>Glomeromycotina</taxon>
        <taxon>Glomeromycetes</taxon>
        <taxon>Diversisporales</taxon>
        <taxon>Gigasporaceae</taxon>
        <taxon>Gigaspora</taxon>
    </lineage>
</organism>
<evidence type="ECO:0000256" key="1">
    <source>
        <dbReference type="SAM" id="Phobius"/>
    </source>
</evidence>
<protein>
    <submittedName>
        <fullName evidence="3">Kinase-like domain-containing protein</fullName>
    </submittedName>
</protein>
<dbReference type="SUPFAM" id="SSF56112">
    <property type="entry name" value="Protein kinase-like (PK-like)"/>
    <property type="match status" value="1"/>
</dbReference>
<dbReference type="InterPro" id="IPR001245">
    <property type="entry name" value="Ser-Thr/Tyr_kinase_cat_dom"/>
</dbReference>
<dbReference type="GO" id="GO:0005524">
    <property type="term" value="F:ATP binding"/>
    <property type="evidence" value="ECO:0007669"/>
    <property type="project" value="InterPro"/>
</dbReference>